<dbReference type="HOGENOM" id="CLU_2517394_0_0_1"/>
<dbReference type="InParanoid" id="M4C4I1"/>
<dbReference type="EMBL" id="JH598228">
    <property type="status" value="NOT_ANNOTATED_CDS"/>
    <property type="molecule type" value="Genomic_DNA"/>
</dbReference>
<protein>
    <submittedName>
        <fullName evidence="1">Uncharacterized protein</fullName>
    </submittedName>
</protein>
<accession>M4C4I1</accession>
<evidence type="ECO:0000313" key="1">
    <source>
        <dbReference type="EnsemblProtists" id="HpaP813999"/>
    </source>
</evidence>
<organism evidence="1 2">
    <name type="scientific">Hyaloperonospora arabidopsidis (strain Emoy2)</name>
    <name type="common">Downy mildew agent</name>
    <name type="synonym">Peronospora arabidopsidis</name>
    <dbReference type="NCBI Taxonomy" id="559515"/>
    <lineage>
        <taxon>Eukaryota</taxon>
        <taxon>Sar</taxon>
        <taxon>Stramenopiles</taxon>
        <taxon>Oomycota</taxon>
        <taxon>Peronosporomycetes</taxon>
        <taxon>Peronosporales</taxon>
        <taxon>Peronosporaceae</taxon>
        <taxon>Hyaloperonospora</taxon>
    </lineage>
</organism>
<reference evidence="2" key="1">
    <citation type="journal article" date="2010" name="Science">
        <title>Signatures of adaptation to obligate biotrophy in the Hyaloperonospora arabidopsidis genome.</title>
        <authorList>
            <person name="Baxter L."/>
            <person name="Tripathy S."/>
            <person name="Ishaque N."/>
            <person name="Boot N."/>
            <person name="Cabral A."/>
            <person name="Kemen E."/>
            <person name="Thines M."/>
            <person name="Ah-Fong A."/>
            <person name="Anderson R."/>
            <person name="Badejoko W."/>
            <person name="Bittner-Eddy P."/>
            <person name="Boore J.L."/>
            <person name="Chibucos M.C."/>
            <person name="Coates M."/>
            <person name="Dehal P."/>
            <person name="Delehaunty K."/>
            <person name="Dong S."/>
            <person name="Downton P."/>
            <person name="Dumas B."/>
            <person name="Fabro G."/>
            <person name="Fronick C."/>
            <person name="Fuerstenberg S.I."/>
            <person name="Fulton L."/>
            <person name="Gaulin E."/>
            <person name="Govers F."/>
            <person name="Hughes L."/>
            <person name="Humphray S."/>
            <person name="Jiang R.H."/>
            <person name="Judelson H."/>
            <person name="Kamoun S."/>
            <person name="Kyung K."/>
            <person name="Meijer H."/>
            <person name="Minx P."/>
            <person name="Morris P."/>
            <person name="Nelson J."/>
            <person name="Phuntumart V."/>
            <person name="Qutob D."/>
            <person name="Rehmany A."/>
            <person name="Rougon-Cardoso A."/>
            <person name="Ryden P."/>
            <person name="Torto-Alalibo T."/>
            <person name="Studholme D."/>
            <person name="Wang Y."/>
            <person name="Win J."/>
            <person name="Wood J."/>
            <person name="Clifton S.W."/>
            <person name="Rogers J."/>
            <person name="Van den Ackerveken G."/>
            <person name="Jones J.D."/>
            <person name="McDowell J.M."/>
            <person name="Beynon J."/>
            <person name="Tyler B.M."/>
        </authorList>
    </citation>
    <scope>NUCLEOTIDE SEQUENCE [LARGE SCALE GENOMIC DNA]</scope>
    <source>
        <strain evidence="2">Emoy2</strain>
    </source>
</reference>
<dbReference type="EnsemblProtists" id="HpaT813999">
    <property type="protein sequence ID" value="HpaP813999"/>
    <property type="gene ID" value="HpaG813999"/>
</dbReference>
<dbReference type="AlphaFoldDB" id="M4C4I1"/>
<dbReference type="VEuPathDB" id="FungiDB:HpaG813999"/>
<keyword evidence="2" id="KW-1185">Reference proteome</keyword>
<sequence length="85" mass="9597">MPPLIFVAEVLGQRRSNIAKFRSAEQVEEIESDHRSLCPAYIVNESVKTKIDQHDHETMFNIGWDDVQAAYQKICSVVCDSSAAE</sequence>
<name>M4C4I1_HYAAE</name>
<dbReference type="Proteomes" id="UP000011713">
    <property type="component" value="Unassembled WGS sequence"/>
</dbReference>
<proteinExistence type="predicted"/>
<evidence type="ECO:0000313" key="2">
    <source>
        <dbReference type="Proteomes" id="UP000011713"/>
    </source>
</evidence>
<reference evidence="1" key="2">
    <citation type="submission" date="2015-06" db="UniProtKB">
        <authorList>
            <consortium name="EnsemblProtists"/>
        </authorList>
    </citation>
    <scope>IDENTIFICATION</scope>
    <source>
        <strain evidence="1">Emoy2</strain>
    </source>
</reference>